<reference evidence="2 3" key="1">
    <citation type="journal article" date="2018" name="PLoS Genet.">
        <title>Population sequencing reveals clonal diversity and ancestral inbreeding in the grapevine cultivar Chardonnay.</title>
        <authorList>
            <person name="Roach M.J."/>
            <person name="Johnson D.L."/>
            <person name="Bohlmann J."/>
            <person name="van Vuuren H.J."/>
            <person name="Jones S.J."/>
            <person name="Pretorius I.S."/>
            <person name="Schmidt S.A."/>
            <person name="Borneman A.R."/>
        </authorList>
    </citation>
    <scope>NUCLEOTIDE SEQUENCE [LARGE SCALE GENOMIC DNA]</scope>
    <source>
        <strain evidence="3">cv. Chardonnay</strain>
        <tissue evidence="2">Leaf</tissue>
    </source>
</reference>
<comment type="caution">
    <text evidence="2">The sequence shown here is derived from an EMBL/GenBank/DDBJ whole genome shotgun (WGS) entry which is preliminary data.</text>
</comment>
<evidence type="ECO:0000313" key="3">
    <source>
        <dbReference type="Proteomes" id="UP000288805"/>
    </source>
</evidence>
<feature type="compositionally biased region" description="Basic residues" evidence="1">
    <location>
        <begin position="189"/>
        <end position="201"/>
    </location>
</feature>
<feature type="region of interest" description="Disordered" evidence="1">
    <location>
        <begin position="46"/>
        <end position="91"/>
    </location>
</feature>
<dbReference type="EMBL" id="QGNW01000734">
    <property type="protein sequence ID" value="RVW63693.1"/>
    <property type="molecule type" value="Genomic_DNA"/>
</dbReference>
<dbReference type="GO" id="GO:0008270">
    <property type="term" value="F:zinc ion binding"/>
    <property type="evidence" value="ECO:0007669"/>
    <property type="project" value="InterPro"/>
</dbReference>
<sequence>MIEEELLFNFMDNLQGWAEQEVRRRGVQDLAIAMVVAESLTDYKRGDSSKVESLEDGHATGGGDEVSRDHNAPRMGSGKTPNVREGRGKAERKEFTPKIKCFLCDGPHWARDCPKMKAFNAMIKEREQEDEAHMGLMQLLGALQFNPNPSTPKTSLLSGVQVKEAKGERAEVAHTYINKVTKGKVNLMGKRKQHSKHRKCRDLHPSEASREKEEAGKLGTCGCLEKVLETHREISERGNDEDVNGIGGGECHRMLQMSLLMGLYRAQEASGDS</sequence>
<proteinExistence type="predicted"/>
<dbReference type="Proteomes" id="UP000288805">
    <property type="component" value="Unassembled WGS sequence"/>
</dbReference>
<dbReference type="SUPFAM" id="SSF57756">
    <property type="entry name" value="Retrovirus zinc finger-like domains"/>
    <property type="match status" value="1"/>
</dbReference>
<dbReference type="AlphaFoldDB" id="A0A438FUR3"/>
<evidence type="ECO:0000256" key="1">
    <source>
        <dbReference type="SAM" id="MobiDB-lite"/>
    </source>
</evidence>
<feature type="compositionally biased region" description="Basic and acidic residues" evidence="1">
    <location>
        <begin position="202"/>
        <end position="215"/>
    </location>
</feature>
<feature type="region of interest" description="Disordered" evidence="1">
    <location>
        <begin position="188"/>
        <end position="215"/>
    </location>
</feature>
<feature type="compositionally biased region" description="Basic and acidic residues" evidence="1">
    <location>
        <begin position="46"/>
        <end position="58"/>
    </location>
</feature>
<dbReference type="GO" id="GO:0003676">
    <property type="term" value="F:nucleic acid binding"/>
    <property type="evidence" value="ECO:0007669"/>
    <property type="project" value="InterPro"/>
</dbReference>
<dbReference type="InterPro" id="IPR036875">
    <property type="entry name" value="Znf_CCHC_sf"/>
</dbReference>
<organism evidence="2 3">
    <name type="scientific">Vitis vinifera</name>
    <name type="common">Grape</name>
    <dbReference type="NCBI Taxonomy" id="29760"/>
    <lineage>
        <taxon>Eukaryota</taxon>
        <taxon>Viridiplantae</taxon>
        <taxon>Streptophyta</taxon>
        <taxon>Embryophyta</taxon>
        <taxon>Tracheophyta</taxon>
        <taxon>Spermatophyta</taxon>
        <taxon>Magnoliopsida</taxon>
        <taxon>eudicotyledons</taxon>
        <taxon>Gunneridae</taxon>
        <taxon>Pentapetalae</taxon>
        <taxon>rosids</taxon>
        <taxon>Vitales</taxon>
        <taxon>Vitaceae</taxon>
        <taxon>Viteae</taxon>
        <taxon>Vitis</taxon>
    </lineage>
</organism>
<feature type="compositionally biased region" description="Basic and acidic residues" evidence="1">
    <location>
        <begin position="82"/>
        <end position="91"/>
    </location>
</feature>
<evidence type="ECO:0008006" key="4">
    <source>
        <dbReference type="Google" id="ProtNLM"/>
    </source>
</evidence>
<protein>
    <recommendedName>
        <fullName evidence="4">Eukaryotic translation initiation factor 3 subunit G N-terminal domain-containing protein</fullName>
    </recommendedName>
</protein>
<name>A0A438FUR3_VITVI</name>
<evidence type="ECO:0000313" key="2">
    <source>
        <dbReference type="EMBL" id="RVW63693.1"/>
    </source>
</evidence>
<accession>A0A438FUR3</accession>
<gene>
    <name evidence="2" type="ORF">CK203_060795</name>
</gene>